<feature type="domain" description="E3 ubiquitin-protein ligase APD1-4 middle" evidence="3">
    <location>
        <begin position="256"/>
        <end position="362"/>
    </location>
</feature>
<keyword evidence="1" id="KW-0812">Transmembrane</keyword>
<evidence type="ECO:0000313" key="4">
    <source>
        <dbReference type="EMBL" id="KAL1124349.1"/>
    </source>
</evidence>
<sequence length="365" mass="41527">MQGARRVITFCLLIGVLPMILLIIPLYLRHSVYRDVVYAVAESDILQIVNGISSVFCQEHTLQMNTTFNAFQIKGPPQISQTVRKHVRLKKSMSLPDDTLEYWGFFLPAGSTVLMHVCSRYDGSRILVVKGEKNLRQCGLMQPPKTGGAMAKGQGQVYVKFESPMPKRPNLPQEHEYEEKRYAEYIPSHKLDGGYAHGEKVFNYTSKPGNDSSISSFENSLLTCYDGQILLSRGFQPSKYCNSTTYLEKGNHMNAIHNVTSDGYYYYIFYSDNDHVLNDIHAIFNIHKPTYQYGNFSHDCINKTECSFPINFMSDEIVIVEVPTKDGIEDRDDFSLLISKCHPRSTIYAIFPLTVLFLILACSFL</sequence>
<dbReference type="Pfam" id="PF16040">
    <property type="entry name" value="APD1-4_N"/>
    <property type="match status" value="1"/>
</dbReference>
<accession>A0ABD0YYP5</accession>
<dbReference type="Proteomes" id="UP001558652">
    <property type="component" value="Unassembled WGS sequence"/>
</dbReference>
<feature type="transmembrane region" description="Helical" evidence="1">
    <location>
        <begin position="346"/>
        <end position="364"/>
    </location>
</feature>
<proteinExistence type="predicted"/>
<protein>
    <submittedName>
        <fullName evidence="4">Uncharacterized protein</fullName>
    </submittedName>
</protein>
<comment type="caution">
    <text evidence="4">The sequence shown here is derived from an EMBL/GenBank/DDBJ whole genome shotgun (WGS) entry which is preliminary data.</text>
</comment>
<dbReference type="InterPro" id="IPR032008">
    <property type="entry name" value="APD1-4_N"/>
</dbReference>
<dbReference type="Pfam" id="PF16041">
    <property type="entry name" value="APD1-4_M"/>
    <property type="match status" value="1"/>
</dbReference>
<gene>
    <name evidence="4" type="ORF">AAG570_000978</name>
</gene>
<keyword evidence="1" id="KW-1133">Transmembrane helix</keyword>
<dbReference type="InterPro" id="IPR032010">
    <property type="entry name" value="APD1-4_M"/>
</dbReference>
<reference evidence="4 5" key="1">
    <citation type="submission" date="2024-07" db="EMBL/GenBank/DDBJ databases">
        <title>Chromosome-level genome assembly of the water stick insect Ranatra chinensis (Heteroptera: Nepidae).</title>
        <authorList>
            <person name="Liu X."/>
        </authorList>
    </citation>
    <scope>NUCLEOTIDE SEQUENCE [LARGE SCALE GENOMIC DNA]</scope>
    <source>
        <strain evidence="4">Cailab_2021Rc</strain>
        <tissue evidence="4">Muscle</tissue>
    </source>
</reference>
<evidence type="ECO:0000259" key="3">
    <source>
        <dbReference type="Pfam" id="PF16041"/>
    </source>
</evidence>
<evidence type="ECO:0000313" key="5">
    <source>
        <dbReference type="Proteomes" id="UP001558652"/>
    </source>
</evidence>
<organism evidence="4 5">
    <name type="scientific">Ranatra chinensis</name>
    <dbReference type="NCBI Taxonomy" id="642074"/>
    <lineage>
        <taxon>Eukaryota</taxon>
        <taxon>Metazoa</taxon>
        <taxon>Ecdysozoa</taxon>
        <taxon>Arthropoda</taxon>
        <taxon>Hexapoda</taxon>
        <taxon>Insecta</taxon>
        <taxon>Pterygota</taxon>
        <taxon>Neoptera</taxon>
        <taxon>Paraneoptera</taxon>
        <taxon>Hemiptera</taxon>
        <taxon>Heteroptera</taxon>
        <taxon>Panheteroptera</taxon>
        <taxon>Nepomorpha</taxon>
        <taxon>Nepidae</taxon>
        <taxon>Ranatrinae</taxon>
        <taxon>Ranatra</taxon>
    </lineage>
</organism>
<evidence type="ECO:0000256" key="1">
    <source>
        <dbReference type="SAM" id="Phobius"/>
    </source>
</evidence>
<dbReference type="PANTHER" id="PTHR39077">
    <property type="entry name" value="DUF4793 DOMAIN-CONTAINING PROTEIN"/>
    <property type="match status" value="1"/>
</dbReference>
<feature type="domain" description="E3 ubiquitin-protein ligase APD1-4 N-terminal" evidence="2">
    <location>
        <begin position="65"/>
        <end position="135"/>
    </location>
</feature>
<feature type="transmembrane region" description="Helical" evidence="1">
    <location>
        <begin position="7"/>
        <end position="28"/>
    </location>
</feature>
<dbReference type="AlphaFoldDB" id="A0ABD0YYP5"/>
<name>A0ABD0YYP5_9HEMI</name>
<keyword evidence="5" id="KW-1185">Reference proteome</keyword>
<dbReference type="EMBL" id="JBFDAA010000010">
    <property type="protein sequence ID" value="KAL1124349.1"/>
    <property type="molecule type" value="Genomic_DNA"/>
</dbReference>
<keyword evidence="1" id="KW-0472">Membrane</keyword>
<evidence type="ECO:0000259" key="2">
    <source>
        <dbReference type="Pfam" id="PF16040"/>
    </source>
</evidence>
<dbReference type="PANTHER" id="PTHR39077:SF2">
    <property type="entry name" value="E3 UBIQUITIN-PROTEIN LIGASE APD1-4 MIDDLE DOMAIN-CONTAINING PROTEIN"/>
    <property type="match status" value="1"/>
</dbReference>